<dbReference type="STRING" id="1140003.OMY_01211"/>
<accession>S0L665</accession>
<gene>
    <name evidence="1" type="ORF">I573_01469</name>
</gene>
<dbReference type="OrthoDB" id="2183061at2"/>
<dbReference type="EMBL" id="ASWO01000005">
    <property type="protein sequence ID" value="EOT83744.1"/>
    <property type="molecule type" value="Genomic_DNA"/>
</dbReference>
<comment type="caution">
    <text evidence="1">The sequence shown here is derived from an EMBL/GenBank/DDBJ whole genome shotgun (WGS) entry which is preliminary data.</text>
</comment>
<dbReference type="eggNOG" id="ENOG5033PDZ">
    <property type="taxonomic scope" value="Bacteria"/>
</dbReference>
<organism evidence="1 2">
    <name type="scientific">Enterococcus sulfureus ATCC 49903</name>
    <dbReference type="NCBI Taxonomy" id="1140003"/>
    <lineage>
        <taxon>Bacteria</taxon>
        <taxon>Bacillati</taxon>
        <taxon>Bacillota</taxon>
        <taxon>Bacilli</taxon>
        <taxon>Lactobacillales</taxon>
        <taxon>Enterococcaceae</taxon>
        <taxon>Enterococcus</taxon>
    </lineage>
</organism>
<dbReference type="PATRIC" id="fig|1140003.3.peg.1168"/>
<evidence type="ECO:0000313" key="2">
    <source>
        <dbReference type="Proteomes" id="UP000015961"/>
    </source>
</evidence>
<name>S0L665_9ENTE</name>
<evidence type="ECO:0000313" key="1">
    <source>
        <dbReference type="EMBL" id="EOT83744.1"/>
    </source>
</evidence>
<reference evidence="1 2" key="1">
    <citation type="submission" date="2013-03" db="EMBL/GenBank/DDBJ databases">
        <title>The Genome Sequence of Enterococcus sulfureus ATCC_49903 (PacBio/Illumina hybrid assembly).</title>
        <authorList>
            <consortium name="The Broad Institute Genomics Platform"/>
            <consortium name="The Broad Institute Genome Sequencing Center for Infectious Disease"/>
            <person name="Earl A."/>
            <person name="Russ C."/>
            <person name="Gilmore M."/>
            <person name="Surin D."/>
            <person name="Walker B."/>
            <person name="Young S."/>
            <person name="Zeng Q."/>
            <person name="Gargeya S."/>
            <person name="Fitzgerald M."/>
            <person name="Haas B."/>
            <person name="Abouelleil A."/>
            <person name="Allen A.W."/>
            <person name="Alvarado L."/>
            <person name="Arachchi H.M."/>
            <person name="Berlin A.M."/>
            <person name="Chapman S.B."/>
            <person name="Gainer-Dewar J."/>
            <person name="Goldberg J."/>
            <person name="Griggs A."/>
            <person name="Gujja S."/>
            <person name="Hansen M."/>
            <person name="Howarth C."/>
            <person name="Imamovic A."/>
            <person name="Ireland A."/>
            <person name="Larimer J."/>
            <person name="McCowan C."/>
            <person name="Murphy C."/>
            <person name="Pearson M."/>
            <person name="Poon T.W."/>
            <person name="Priest M."/>
            <person name="Roberts A."/>
            <person name="Saif S."/>
            <person name="Shea T."/>
            <person name="Sisk P."/>
            <person name="Sykes S."/>
            <person name="Wortman J."/>
            <person name="Nusbaum C."/>
            <person name="Birren B."/>
        </authorList>
    </citation>
    <scope>NUCLEOTIDE SEQUENCE [LARGE SCALE GENOMIC DNA]</scope>
    <source>
        <strain evidence="1 2">ATCC 49903</strain>
    </source>
</reference>
<sequence length="219" mass="25719">MFGEEVTLQPFDRILSGFDKITEVAFSILDCSYLSTKYQEFGITGYRVGDFKGRAFIHRYVPCSFYQVPMLIYRSKYLIPLVFRKNFTMINLFTDPNRFASFLDVLDFEVEFRPKQVIIEAQENAYPYAEETFYVIDTNYVLFRLAEIIEVGALAIRHMTDIAEFMEWNRTARLIDNGVKGRHSQIFDPQDETQFLELDMIIGIVLRLYPESLCEQIVL</sequence>
<dbReference type="AlphaFoldDB" id="S0L665"/>
<protein>
    <submittedName>
        <fullName evidence="1">Uncharacterized protein</fullName>
    </submittedName>
</protein>
<dbReference type="Proteomes" id="UP000015961">
    <property type="component" value="Unassembled WGS sequence"/>
</dbReference>
<keyword evidence="2" id="KW-1185">Reference proteome</keyword>
<proteinExistence type="predicted"/>